<feature type="compositionally biased region" description="Polar residues" evidence="1">
    <location>
        <begin position="91"/>
        <end position="102"/>
    </location>
</feature>
<reference evidence="3" key="1">
    <citation type="journal article" date="2019" name="Int. J. Syst. Evol. Microbiol.">
        <title>The Global Catalogue of Microorganisms (GCM) 10K type strain sequencing project: providing services to taxonomists for standard genome sequencing and annotation.</title>
        <authorList>
            <consortium name="The Broad Institute Genomics Platform"/>
            <consortium name="The Broad Institute Genome Sequencing Center for Infectious Disease"/>
            <person name="Wu L."/>
            <person name="Ma J."/>
        </authorList>
    </citation>
    <scope>NUCLEOTIDE SEQUENCE [LARGE SCALE GENOMIC DNA]</scope>
    <source>
        <strain evidence="3">CCUG 58412</strain>
    </source>
</reference>
<sequence length="102" mass="11558">MQSARLNPMRYDPALPDAEYVMASLLYIATLYIKKPTYELAKQALRLAETLTAPEYADSDLICRVSRRMCVQWTLLVNEHEQSAQPAKARQSLTQAVTSPIE</sequence>
<comment type="caution">
    <text evidence="2">The sequence shown here is derived from an EMBL/GenBank/DDBJ whole genome shotgun (WGS) entry which is preliminary data.</text>
</comment>
<name>A0ABW3F9H9_9PROT</name>
<organism evidence="2 3">
    <name type="scientific">Methylophilus luteus</name>
    <dbReference type="NCBI Taxonomy" id="640108"/>
    <lineage>
        <taxon>Bacteria</taxon>
        <taxon>Pseudomonadati</taxon>
        <taxon>Pseudomonadota</taxon>
        <taxon>Betaproteobacteria</taxon>
        <taxon>Nitrosomonadales</taxon>
        <taxon>Methylophilaceae</taxon>
        <taxon>Methylophilus</taxon>
    </lineage>
</organism>
<evidence type="ECO:0000313" key="2">
    <source>
        <dbReference type="EMBL" id="MFD0913436.1"/>
    </source>
</evidence>
<accession>A0ABW3F9H9</accession>
<proteinExistence type="predicted"/>
<evidence type="ECO:0000313" key="3">
    <source>
        <dbReference type="Proteomes" id="UP001597128"/>
    </source>
</evidence>
<gene>
    <name evidence="2" type="ORF">ACFQ1Z_07750</name>
</gene>
<keyword evidence="3" id="KW-1185">Reference proteome</keyword>
<protein>
    <submittedName>
        <fullName evidence="2">Uncharacterized protein</fullName>
    </submittedName>
</protein>
<dbReference type="Proteomes" id="UP001597128">
    <property type="component" value="Unassembled WGS sequence"/>
</dbReference>
<feature type="region of interest" description="Disordered" evidence="1">
    <location>
        <begin position="80"/>
        <end position="102"/>
    </location>
</feature>
<dbReference type="EMBL" id="JBHTKB010000001">
    <property type="protein sequence ID" value="MFD0913436.1"/>
    <property type="molecule type" value="Genomic_DNA"/>
</dbReference>
<evidence type="ECO:0000256" key="1">
    <source>
        <dbReference type="SAM" id="MobiDB-lite"/>
    </source>
</evidence>
<dbReference type="RefSeq" id="WP_379056796.1">
    <property type="nucleotide sequence ID" value="NZ_JBHTKB010000001.1"/>
</dbReference>